<dbReference type="EMBL" id="SNRW01008212">
    <property type="protein sequence ID" value="KAA6379885.1"/>
    <property type="molecule type" value="Genomic_DNA"/>
</dbReference>
<name>A0A5J4VBP2_9EUKA</name>
<comment type="caution">
    <text evidence="1">The sequence shown here is derived from an EMBL/GenBank/DDBJ whole genome shotgun (WGS) entry which is preliminary data.</text>
</comment>
<evidence type="ECO:0000313" key="1">
    <source>
        <dbReference type="EMBL" id="KAA6379885.1"/>
    </source>
</evidence>
<sequence>MLVIVNTIITTAKITTGSFGASGVCGGVKGSVKLKLGEDVEYQLIYMDIDAYERSCDLIKMKKMDYWRTNAICGVDLDESDSLFSETKIEETDSIEGDVGIWLFWMLRAFIDLLLMMLLLLLMFEVYDSEELDRSSLLENDLRDQEELKVPEEQCELYDLQDLYYDECESYEFRIDSDFESLSLVWTDCDALIVRFFIIDAALQNCMNAHDYGYVYVGHQTICSKQGFSVVRIVTTDVYFQSLGGVENYAALQGGVLKEDDIDIGVEPSDEYDYVSDGEKDQTCYCYYCCC</sequence>
<accession>A0A5J4VBP2</accession>
<protein>
    <submittedName>
        <fullName evidence="1">Uncharacterized protein</fullName>
    </submittedName>
</protein>
<gene>
    <name evidence="1" type="ORF">EZS28_024586</name>
</gene>
<dbReference type="Proteomes" id="UP000324800">
    <property type="component" value="Unassembled WGS sequence"/>
</dbReference>
<organism evidence="1 2">
    <name type="scientific">Streblomastix strix</name>
    <dbReference type="NCBI Taxonomy" id="222440"/>
    <lineage>
        <taxon>Eukaryota</taxon>
        <taxon>Metamonada</taxon>
        <taxon>Preaxostyla</taxon>
        <taxon>Oxymonadida</taxon>
        <taxon>Streblomastigidae</taxon>
        <taxon>Streblomastix</taxon>
    </lineage>
</organism>
<dbReference type="AlphaFoldDB" id="A0A5J4VBP2"/>
<reference evidence="1 2" key="1">
    <citation type="submission" date="2019-03" db="EMBL/GenBank/DDBJ databases">
        <title>Single cell metagenomics reveals metabolic interactions within the superorganism composed of flagellate Streblomastix strix and complex community of Bacteroidetes bacteria on its surface.</title>
        <authorList>
            <person name="Treitli S.C."/>
            <person name="Kolisko M."/>
            <person name="Husnik F."/>
            <person name="Keeling P."/>
            <person name="Hampl V."/>
        </authorList>
    </citation>
    <scope>NUCLEOTIDE SEQUENCE [LARGE SCALE GENOMIC DNA]</scope>
    <source>
        <strain evidence="1">ST1C</strain>
    </source>
</reference>
<proteinExistence type="predicted"/>
<evidence type="ECO:0000313" key="2">
    <source>
        <dbReference type="Proteomes" id="UP000324800"/>
    </source>
</evidence>